<comment type="caution">
    <text evidence="3">The sequence shown here is derived from an EMBL/GenBank/DDBJ whole genome shotgun (WGS) entry which is preliminary data.</text>
</comment>
<evidence type="ECO:0000313" key="3">
    <source>
        <dbReference type="EMBL" id="GFU41263.1"/>
    </source>
</evidence>
<dbReference type="Proteomes" id="UP000887013">
    <property type="component" value="Unassembled WGS sequence"/>
</dbReference>
<gene>
    <name evidence="3" type="ORF">NPIL_347721</name>
</gene>
<organism evidence="3 4">
    <name type="scientific">Nephila pilipes</name>
    <name type="common">Giant wood spider</name>
    <name type="synonym">Nephila maculata</name>
    <dbReference type="NCBI Taxonomy" id="299642"/>
    <lineage>
        <taxon>Eukaryota</taxon>
        <taxon>Metazoa</taxon>
        <taxon>Ecdysozoa</taxon>
        <taxon>Arthropoda</taxon>
        <taxon>Chelicerata</taxon>
        <taxon>Arachnida</taxon>
        <taxon>Araneae</taxon>
        <taxon>Araneomorphae</taxon>
        <taxon>Entelegynae</taxon>
        <taxon>Araneoidea</taxon>
        <taxon>Nephilidae</taxon>
        <taxon>Nephila</taxon>
    </lineage>
</organism>
<keyword evidence="2" id="KW-0812">Transmembrane</keyword>
<evidence type="ECO:0000256" key="2">
    <source>
        <dbReference type="SAM" id="Phobius"/>
    </source>
</evidence>
<reference evidence="3" key="1">
    <citation type="submission" date="2020-08" db="EMBL/GenBank/DDBJ databases">
        <title>Multicomponent nature underlies the extraordinary mechanical properties of spider dragline silk.</title>
        <authorList>
            <person name="Kono N."/>
            <person name="Nakamura H."/>
            <person name="Mori M."/>
            <person name="Yoshida Y."/>
            <person name="Ohtoshi R."/>
            <person name="Malay A.D."/>
            <person name="Moran D.A.P."/>
            <person name="Tomita M."/>
            <person name="Numata K."/>
            <person name="Arakawa K."/>
        </authorList>
    </citation>
    <scope>NUCLEOTIDE SEQUENCE</scope>
</reference>
<keyword evidence="4" id="KW-1185">Reference proteome</keyword>
<proteinExistence type="predicted"/>
<protein>
    <submittedName>
        <fullName evidence="3">Uncharacterized protein</fullName>
    </submittedName>
</protein>
<dbReference type="OrthoDB" id="10604570at2759"/>
<keyword evidence="2" id="KW-1133">Transmembrane helix</keyword>
<dbReference type="AlphaFoldDB" id="A0A8X6R072"/>
<keyword evidence="2" id="KW-0472">Membrane</keyword>
<feature type="transmembrane region" description="Helical" evidence="2">
    <location>
        <begin position="97"/>
        <end position="115"/>
    </location>
</feature>
<evidence type="ECO:0000256" key="1">
    <source>
        <dbReference type="SAM" id="MobiDB-lite"/>
    </source>
</evidence>
<accession>A0A8X6R072</accession>
<dbReference type="EMBL" id="BMAW01131899">
    <property type="protein sequence ID" value="GFU41263.1"/>
    <property type="molecule type" value="Genomic_DNA"/>
</dbReference>
<evidence type="ECO:0000313" key="4">
    <source>
        <dbReference type="Proteomes" id="UP000887013"/>
    </source>
</evidence>
<feature type="region of interest" description="Disordered" evidence="1">
    <location>
        <begin position="347"/>
        <end position="373"/>
    </location>
</feature>
<sequence>MNSDEDEQRFTSFVQYWILKSLESCEIPEEVCDVILHLKASKVQMEAEISMQLLASILLDRFEEMLVCREQTIINSDIGRVTFLLTCCLQLCTIESYISLALVYAFLNVCICFWFHRMKCYRILYDVEFCFLAMYKRIFRQLLGSGCDYNHIEVFCHDFNAELDPSSDIDDLDTTLEVLMGDEKSVTEVLESLGEMSEVCLTEFEICYFGKLLGNMSSNFDYQCKPETSKSSNFDYQCKPETSKSFDFDYHCKPDKTFSDYVKQCIKDVIDSLNFCQEKYPAEIMSEHSCQKDYENCEEMNIDLSHIFEKSSEKENSANNFFVGLLDSTEFSDNLCNSSKANYFSENVTNGSNPSNDGFQNAPGTSKSSEPVIQNQRCETDNLQHIRKYFDFPCEFCHTRCNQYLENLRNFI</sequence>
<name>A0A8X6R072_NEPPI</name>